<dbReference type="PROSITE" id="PS00012">
    <property type="entry name" value="PHOSPHOPANTETHEINE"/>
    <property type="match status" value="1"/>
</dbReference>
<feature type="domain" description="Carrier" evidence="12">
    <location>
        <begin position="2"/>
        <end position="77"/>
    </location>
</feature>
<dbReference type="GO" id="GO:0016020">
    <property type="term" value="C:membrane"/>
    <property type="evidence" value="ECO:0007669"/>
    <property type="project" value="GOC"/>
</dbReference>
<dbReference type="NCBIfam" id="NF002149">
    <property type="entry name" value="PRK00982.1-3"/>
    <property type="match status" value="1"/>
</dbReference>
<dbReference type="InterPro" id="IPR006162">
    <property type="entry name" value="Ppantetheine_attach_site"/>
</dbReference>
<evidence type="ECO:0000313" key="14">
    <source>
        <dbReference type="Proteomes" id="UP000006683"/>
    </source>
</evidence>
<keyword evidence="6 9" id="KW-0443">Lipid metabolism</keyword>
<evidence type="ECO:0000259" key="12">
    <source>
        <dbReference type="PROSITE" id="PS50075"/>
    </source>
</evidence>
<keyword evidence="7 9" id="KW-0275">Fatty acid biosynthesis</keyword>
<dbReference type="eggNOG" id="COG0236">
    <property type="taxonomic scope" value="Bacteria"/>
</dbReference>
<dbReference type="InterPro" id="IPR009081">
    <property type="entry name" value="PP-bd_ACP"/>
</dbReference>
<evidence type="ECO:0000256" key="6">
    <source>
        <dbReference type="ARBA" id="ARBA00023098"/>
    </source>
</evidence>
<evidence type="ECO:0000256" key="7">
    <source>
        <dbReference type="ARBA" id="ARBA00023160"/>
    </source>
</evidence>
<dbReference type="UniPathway" id="UPA00360"/>
<reference evidence="13 14" key="1">
    <citation type="journal article" date="2010" name="Stand. Genomic Sci.">
        <title>Complete genome sequence of Ferrimonas balearica type strain (PAT).</title>
        <authorList>
            <person name="Nolan M."/>
            <person name="Sikorski J."/>
            <person name="Davenport K."/>
            <person name="Lucas S."/>
            <person name="Glavina Del Rio T."/>
            <person name="Tice H."/>
            <person name="Cheng J."/>
            <person name="Goodwin L."/>
            <person name="Pitluck S."/>
            <person name="Liolios K."/>
            <person name="Ivanova N."/>
            <person name="Mavromatis K."/>
            <person name="Ovchinnikova G."/>
            <person name="Pati A."/>
            <person name="Chen A."/>
            <person name="Palaniappan K."/>
            <person name="Land M."/>
            <person name="Hauser L."/>
            <person name="Chang Y."/>
            <person name="Jeffries C."/>
            <person name="Tapia R."/>
            <person name="Brettin T."/>
            <person name="Detter J."/>
            <person name="Han C."/>
            <person name="Yasawong M."/>
            <person name="Rohde M."/>
            <person name="Tindall B."/>
            <person name="Goker M."/>
            <person name="Woyke T."/>
            <person name="Bristow J."/>
            <person name="Eisen J."/>
            <person name="Markowitz V."/>
            <person name="Hugenholtz P."/>
            <person name="Kyrpides N."/>
            <person name="Klenk H."/>
            <person name="Lapidus A."/>
        </authorList>
    </citation>
    <scope>NUCLEOTIDE SEQUENCE [LARGE SCALE GENOMIC DNA]</scope>
    <source>
        <strain evidence="14">DSM 9799 / CCM 4581 / KCTC 23876 / PAT</strain>
    </source>
</reference>
<dbReference type="NCBIfam" id="NF002148">
    <property type="entry name" value="PRK00982.1-2"/>
    <property type="match status" value="1"/>
</dbReference>
<feature type="modified residue" description="O-(pantetheine 4'-phosphoryl)serine" evidence="9">
    <location>
        <position position="37"/>
    </location>
</feature>
<evidence type="ECO:0000256" key="10">
    <source>
        <dbReference type="NCBIfam" id="TIGR00517"/>
    </source>
</evidence>
<keyword evidence="9" id="KW-0963">Cytoplasm</keyword>
<dbReference type="PANTHER" id="PTHR20863">
    <property type="entry name" value="ACYL CARRIER PROTEIN"/>
    <property type="match status" value="1"/>
</dbReference>
<dbReference type="Gene3D" id="1.10.1200.10">
    <property type="entry name" value="ACP-like"/>
    <property type="match status" value="1"/>
</dbReference>
<evidence type="ECO:0000256" key="4">
    <source>
        <dbReference type="ARBA" id="ARBA00022553"/>
    </source>
</evidence>
<sequence>MSNIEERVKKIIVEQLGVKEEDVKPEASFVDDLGADSLDTVELVMALEEEFDTEIPDEEAEKITTVQAAIDYVQANQ</sequence>
<proteinExistence type="inferred from homology"/>
<dbReference type="GO" id="GO:0009245">
    <property type="term" value="P:lipid A biosynthetic process"/>
    <property type="evidence" value="ECO:0007669"/>
    <property type="project" value="TreeGrafter"/>
</dbReference>
<comment type="pathway">
    <text evidence="9 11">Lipid metabolism; fatty acid biosynthesis.</text>
</comment>
<dbReference type="PANTHER" id="PTHR20863:SF76">
    <property type="entry name" value="CARRIER DOMAIN-CONTAINING PROTEIN"/>
    <property type="match status" value="1"/>
</dbReference>
<dbReference type="NCBIfam" id="NF002150">
    <property type="entry name" value="PRK00982.1-4"/>
    <property type="match status" value="1"/>
</dbReference>
<dbReference type="NCBIfam" id="NF002151">
    <property type="entry name" value="PRK00982.1-5"/>
    <property type="match status" value="1"/>
</dbReference>
<dbReference type="GO" id="GO:0000036">
    <property type="term" value="F:acyl carrier activity"/>
    <property type="evidence" value="ECO:0007669"/>
    <property type="project" value="UniProtKB-UniRule"/>
</dbReference>
<dbReference type="GO" id="GO:0036104">
    <property type="term" value="P:Kdo2-lipid A biosynthetic process"/>
    <property type="evidence" value="ECO:0007669"/>
    <property type="project" value="UniProtKB-UniPathway"/>
</dbReference>
<evidence type="ECO:0000256" key="11">
    <source>
        <dbReference type="RuleBase" id="RU003545"/>
    </source>
</evidence>
<comment type="PTM">
    <text evidence="9">4'-phosphopantetheine is transferred from CoA to a specific serine of apo-ACP by AcpS. This modification is essential for activity because fatty acids are bound in thioester linkage to the sulfhydryl of the prosthetic group.</text>
</comment>
<dbReference type="HOGENOM" id="CLU_108696_5_1_6"/>
<comment type="function">
    <text evidence="1 9 11">Carrier of the growing fatty acid chain in fatty acid biosynthesis.</text>
</comment>
<dbReference type="HAMAP" id="MF_01217">
    <property type="entry name" value="Acyl_carrier"/>
    <property type="match status" value="1"/>
</dbReference>
<evidence type="ECO:0000313" key="13">
    <source>
        <dbReference type="EMBL" id="ADN75602.1"/>
    </source>
</evidence>
<dbReference type="GO" id="GO:0005829">
    <property type="term" value="C:cytosol"/>
    <property type="evidence" value="ECO:0007669"/>
    <property type="project" value="TreeGrafter"/>
</dbReference>
<evidence type="ECO:0000256" key="2">
    <source>
        <dbReference type="ARBA" id="ARBA00022450"/>
    </source>
</evidence>
<comment type="PTM">
    <text evidence="11">4'-phosphopantetheine is transferred from CoA to a specific serine of apo-ACP by acpS.</text>
</comment>
<dbReference type="STRING" id="550540.Fbal_1398"/>
<gene>
    <name evidence="9" type="primary">acpP</name>
    <name evidence="13" type="ordered locus">Fbal_1398</name>
</gene>
<evidence type="ECO:0000256" key="5">
    <source>
        <dbReference type="ARBA" id="ARBA00022832"/>
    </source>
</evidence>
<comment type="similarity">
    <text evidence="9">Belongs to the acyl carrier protein (ACP) family.</text>
</comment>
<evidence type="ECO:0000256" key="9">
    <source>
        <dbReference type="HAMAP-Rule" id="MF_01217"/>
    </source>
</evidence>
<keyword evidence="3 9" id="KW-0444">Lipid biosynthesis</keyword>
<keyword evidence="4 9" id="KW-0597">Phosphoprotein</keyword>
<evidence type="ECO:0000256" key="1">
    <source>
        <dbReference type="ARBA" id="ARBA00003180"/>
    </source>
</evidence>
<dbReference type="Proteomes" id="UP000006683">
    <property type="component" value="Chromosome"/>
</dbReference>
<dbReference type="KEGG" id="fbl:Fbal_1398"/>
<keyword evidence="5 9" id="KW-0276">Fatty acid metabolism</keyword>
<keyword evidence="2 9" id="KW-0596">Phosphopantetheine</keyword>
<dbReference type="Pfam" id="PF00550">
    <property type="entry name" value="PP-binding"/>
    <property type="match status" value="1"/>
</dbReference>
<dbReference type="InterPro" id="IPR003231">
    <property type="entry name" value="ACP"/>
</dbReference>
<accession>E1SMR3</accession>
<dbReference type="PROSITE" id="PS50075">
    <property type="entry name" value="CARRIER"/>
    <property type="match status" value="1"/>
</dbReference>
<dbReference type="EMBL" id="CP002209">
    <property type="protein sequence ID" value="ADN75602.1"/>
    <property type="molecule type" value="Genomic_DNA"/>
</dbReference>
<name>E1SMR3_FERBD</name>
<dbReference type="UniPathway" id="UPA00094"/>
<comment type="subcellular location">
    <subcellularLocation>
        <location evidence="9">Cytoplasm</location>
    </subcellularLocation>
</comment>
<dbReference type="FunFam" id="1.10.1200.10:FF:000001">
    <property type="entry name" value="Acyl carrier protein"/>
    <property type="match status" value="1"/>
</dbReference>
<dbReference type="RefSeq" id="WP_013344908.1">
    <property type="nucleotide sequence ID" value="NC_014541.1"/>
</dbReference>
<dbReference type="GO" id="GO:0000035">
    <property type="term" value="F:acyl binding"/>
    <property type="evidence" value="ECO:0007669"/>
    <property type="project" value="TreeGrafter"/>
</dbReference>
<dbReference type="SUPFAM" id="SSF47336">
    <property type="entry name" value="ACP-like"/>
    <property type="match status" value="1"/>
</dbReference>
<comment type="pathway">
    <text evidence="8">Glycolipid biosynthesis; KDO(2)-lipid A biosynthesis.</text>
</comment>
<evidence type="ECO:0000256" key="3">
    <source>
        <dbReference type="ARBA" id="ARBA00022516"/>
    </source>
</evidence>
<organism evidence="13 14">
    <name type="scientific">Ferrimonas balearica (strain DSM 9799 / CCM 4581 / KCTC 23876 / PAT)</name>
    <dbReference type="NCBI Taxonomy" id="550540"/>
    <lineage>
        <taxon>Bacteria</taxon>
        <taxon>Pseudomonadati</taxon>
        <taxon>Pseudomonadota</taxon>
        <taxon>Gammaproteobacteria</taxon>
        <taxon>Alteromonadales</taxon>
        <taxon>Ferrimonadaceae</taxon>
        <taxon>Ferrimonas</taxon>
    </lineage>
</organism>
<dbReference type="OrthoDB" id="9804551at2"/>
<dbReference type="NCBIfam" id="TIGR00517">
    <property type="entry name" value="acyl_carrier"/>
    <property type="match status" value="1"/>
</dbReference>
<keyword evidence="14" id="KW-1185">Reference proteome</keyword>
<protein>
    <recommendedName>
        <fullName evidence="9 10">Acyl carrier protein</fullName>
        <shortName evidence="9">ACP</shortName>
    </recommendedName>
</protein>
<dbReference type="AlphaFoldDB" id="E1SMR3"/>
<dbReference type="GeneID" id="67181618"/>
<dbReference type="InterPro" id="IPR036736">
    <property type="entry name" value="ACP-like_sf"/>
</dbReference>
<evidence type="ECO:0000256" key="8">
    <source>
        <dbReference type="ARBA" id="ARBA00024328"/>
    </source>
</evidence>